<proteinExistence type="predicted"/>
<dbReference type="GO" id="GO:0004519">
    <property type="term" value="F:endonuclease activity"/>
    <property type="evidence" value="ECO:0007669"/>
    <property type="project" value="UniProtKB-KW"/>
</dbReference>
<dbReference type="Proteomes" id="UP001600165">
    <property type="component" value="Unassembled WGS sequence"/>
</dbReference>
<keyword evidence="2" id="KW-0255">Endonuclease</keyword>
<evidence type="ECO:0000259" key="1">
    <source>
        <dbReference type="Pfam" id="PF04480"/>
    </source>
</evidence>
<sequence>MTNLNNSDFHLPYNPALVPRAKELRKNMTSAEKKLWYSYLRQFRFKVLRQRPIAHFIVDFYCPSLKLVIEIDGDSHFTDEGQAYDRERTAQLEGYGLSVIRFTNQQILLEFRSVCEQLNRLIPP</sequence>
<organism evidence="2 3">
    <name type="scientific">Almyronema epifaneia S1</name>
    <dbReference type="NCBI Taxonomy" id="2991925"/>
    <lineage>
        <taxon>Bacteria</taxon>
        <taxon>Bacillati</taxon>
        <taxon>Cyanobacteriota</taxon>
        <taxon>Cyanophyceae</taxon>
        <taxon>Nodosilineales</taxon>
        <taxon>Nodosilineaceae</taxon>
        <taxon>Almyronema</taxon>
        <taxon>Almyronema epifaneia</taxon>
    </lineage>
</organism>
<evidence type="ECO:0000313" key="2">
    <source>
        <dbReference type="EMBL" id="MFE4108361.1"/>
    </source>
</evidence>
<dbReference type="InterPro" id="IPR047216">
    <property type="entry name" value="Endonuclease_DUF559_bact"/>
</dbReference>
<gene>
    <name evidence="2" type="ORF">ACFVKH_18925</name>
</gene>
<reference evidence="2 3" key="1">
    <citation type="submission" date="2024-10" db="EMBL/GenBank/DDBJ databases">
        <authorList>
            <person name="Ratan Roy A."/>
            <person name="Morales Sandoval P.H."/>
            <person name="De Los Santos Villalobos S."/>
            <person name="Chakraborty S."/>
            <person name="Mukherjee J."/>
        </authorList>
    </citation>
    <scope>NUCLEOTIDE SEQUENCE [LARGE SCALE GENOMIC DNA]</scope>
    <source>
        <strain evidence="2 3">S1</strain>
    </source>
</reference>
<dbReference type="InterPro" id="IPR007569">
    <property type="entry name" value="DUF559"/>
</dbReference>
<comment type="caution">
    <text evidence="2">The sequence shown here is derived from an EMBL/GenBank/DDBJ whole genome shotgun (WGS) entry which is preliminary data.</text>
</comment>
<keyword evidence="2" id="KW-0378">Hydrolase</keyword>
<keyword evidence="3" id="KW-1185">Reference proteome</keyword>
<protein>
    <submittedName>
        <fullName evidence="2">Endonuclease domain-containing protein</fullName>
    </submittedName>
</protein>
<dbReference type="Pfam" id="PF04480">
    <property type="entry name" value="DUF559"/>
    <property type="match status" value="1"/>
</dbReference>
<dbReference type="PANTHER" id="PTHR38590">
    <property type="entry name" value="BLL0828 PROTEIN"/>
    <property type="match status" value="1"/>
</dbReference>
<feature type="domain" description="DUF559" evidence="1">
    <location>
        <begin position="20"/>
        <end position="120"/>
    </location>
</feature>
<name>A0ABW6IJJ4_9CYAN</name>
<evidence type="ECO:0000313" key="3">
    <source>
        <dbReference type="Proteomes" id="UP001600165"/>
    </source>
</evidence>
<accession>A0ABW6IJJ4</accession>
<dbReference type="InterPro" id="IPR011335">
    <property type="entry name" value="Restrct_endonuc-II-like"/>
</dbReference>
<dbReference type="CDD" id="cd01038">
    <property type="entry name" value="Endonuclease_DUF559"/>
    <property type="match status" value="1"/>
</dbReference>
<dbReference type="Gene3D" id="3.40.960.10">
    <property type="entry name" value="VSR Endonuclease"/>
    <property type="match status" value="1"/>
</dbReference>
<dbReference type="RefSeq" id="WP_377967991.1">
    <property type="nucleotide sequence ID" value="NZ_JBHZOL010000105.1"/>
</dbReference>
<dbReference type="EMBL" id="JBHZOL010000105">
    <property type="protein sequence ID" value="MFE4108361.1"/>
    <property type="molecule type" value="Genomic_DNA"/>
</dbReference>
<dbReference type="PANTHER" id="PTHR38590:SF1">
    <property type="entry name" value="BLL0828 PROTEIN"/>
    <property type="match status" value="1"/>
</dbReference>
<dbReference type="SUPFAM" id="SSF52980">
    <property type="entry name" value="Restriction endonuclease-like"/>
    <property type="match status" value="1"/>
</dbReference>
<keyword evidence="2" id="KW-0540">Nuclease</keyword>